<dbReference type="Proteomes" id="UP001597541">
    <property type="component" value="Unassembled WGS sequence"/>
</dbReference>
<comment type="caution">
    <text evidence="2">The sequence shown here is derived from an EMBL/GenBank/DDBJ whole genome shotgun (WGS) entry which is preliminary data.</text>
</comment>
<organism evidence="2 3">
    <name type="scientific">Paenibacillus gansuensis</name>
    <dbReference type="NCBI Taxonomy" id="306542"/>
    <lineage>
        <taxon>Bacteria</taxon>
        <taxon>Bacillati</taxon>
        <taxon>Bacillota</taxon>
        <taxon>Bacilli</taxon>
        <taxon>Bacillales</taxon>
        <taxon>Paenibacillaceae</taxon>
        <taxon>Paenibacillus</taxon>
    </lineage>
</organism>
<feature type="region of interest" description="Disordered" evidence="1">
    <location>
        <begin position="209"/>
        <end position="258"/>
    </location>
</feature>
<dbReference type="EMBL" id="JBHUME010000013">
    <property type="protein sequence ID" value="MFD2614716.1"/>
    <property type="molecule type" value="Genomic_DNA"/>
</dbReference>
<keyword evidence="3" id="KW-1185">Reference proteome</keyword>
<dbReference type="SUPFAM" id="SSF52540">
    <property type="entry name" value="P-loop containing nucleoside triphosphate hydrolases"/>
    <property type="match status" value="1"/>
</dbReference>
<accession>A0ABW5PIM4</accession>
<dbReference type="InterPro" id="IPR027417">
    <property type="entry name" value="P-loop_NTPase"/>
</dbReference>
<evidence type="ECO:0000256" key="1">
    <source>
        <dbReference type="SAM" id="MobiDB-lite"/>
    </source>
</evidence>
<protein>
    <submittedName>
        <fullName evidence="2">Uncharacterized protein</fullName>
    </submittedName>
</protein>
<sequence>MKRLFLVYDDKDFGEWIEDELAEYGRFVRSLEGMDFFFPQWNAVGPADVIILPETVIKSQESFLNLYETVKTDSRETIFLLIYHRKKDLFIERMLAEGNVCISYDELDTGILEDHLRSKSTTASLQKQTVQDSGFTQEEETKQAEVVVVPAVSLEPFKNRNDDSVPEEKNEQFTLEKDDPTVLSQKHELHKSVPAQLDEILKPKELATLETSESDEDKPHYAGNQTTEDIAQQRKETKTIEQEIQPKPVHKRRTAEEQKAKLQRIKERIIIEEKIITKHVPVHFKSMLVSIVSLYPRAGATFVTSNFARMLGENNVPVAVLEPVSTNMGSTYYELMYGEKNAPKAWKSWAEQLLANGYISEEGNWISGGVNWIPSSIEPTPEWSEQLNMQLLLAAKRFPVTLCDISSQYHEPQNQKIMSMSDEIWIIADGDPLQLSLHYKQIDKFKNDFPSKPLKIIGNKWSRYIKQSEWKEAVQLPMITQVPDLGPIAVKHLWGGKVAWEDTRLKNSLALPFKPLARAVMAKELFQLMKKHYGISARLKHVFTKFKKLDDEIKIGSN</sequence>
<gene>
    <name evidence="2" type="ORF">ACFSUF_20080</name>
</gene>
<evidence type="ECO:0000313" key="2">
    <source>
        <dbReference type="EMBL" id="MFD2614716.1"/>
    </source>
</evidence>
<proteinExistence type="predicted"/>
<dbReference type="RefSeq" id="WP_377605894.1">
    <property type="nucleotide sequence ID" value="NZ_JBHUME010000013.1"/>
</dbReference>
<reference evidence="3" key="1">
    <citation type="journal article" date="2019" name="Int. J. Syst. Evol. Microbiol.">
        <title>The Global Catalogue of Microorganisms (GCM) 10K type strain sequencing project: providing services to taxonomists for standard genome sequencing and annotation.</title>
        <authorList>
            <consortium name="The Broad Institute Genomics Platform"/>
            <consortium name="The Broad Institute Genome Sequencing Center for Infectious Disease"/>
            <person name="Wu L."/>
            <person name="Ma J."/>
        </authorList>
    </citation>
    <scope>NUCLEOTIDE SEQUENCE [LARGE SCALE GENOMIC DNA]</scope>
    <source>
        <strain evidence="3">KCTC 3950</strain>
    </source>
</reference>
<evidence type="ECO:0000313" key="3">
    <source>
        <dbReference type="Proteomes" id="UP001597541"/>
    </source>
</evidence>
<name>A0ABW5PIM4_9BACL</name>
<feature type="region of interest" description="Disordered" evidence="1">
    <location>
        <begin position="157"/>
        <end position="183"/>
    </location>
</feature>
<feature type="compositionally biased region" description="Basic and acidic residues" evidence="1">
    <location>
        <begin position="231"/>
        <end position="241"/>
    </location>
</feature>